<accession>A0A3G3K0B4</accession>
<dbReference type="Pfam" id="PF12833">
    <property type="entry name" value="HTH_18"/>
    <property type="match status" value="1"/>
</dbReference>
<dbReference type="Gene3D" id="1.10.10.60">
    <property type="entry name" value="Homeodomain-like"/>
    <property type="match status" value="2"/>
</dbReference>
<dbReference type="GO" id="GO:0003700">
    <property type="term" value="F:DNA-binding transcription factor activity"/>
    <property type="evidence" value="ECO:0007669"/>
    <property type="project" value="InterPro"/>
</dbReference>
<evidence type="ECO:0000313" key="7">
    <source>
        <dbReference type="EMBL" id="AYQ73557.1"/>
    </source>
</evidence>
<keyword evidence="3" id="KW-0804">Transcription</keyword>
<dbReference type="SUPFAM" id="SSF52172">
    <property type="entry name" value="CheY-like"/>
    <property type="match status" value="1"/>
</dbReference>
<dbReference type="InterPro" id="IPR009057">
    <property type="entry name" value="Homeodomain-like_sf"/>
</dbReference>
<dbReference type="SUPFAM" id="SSF46689">
    <property type="entry name" value="Homeodomain-like"/>
    <property type="match status" value="1"/>
</dbReference>
<dbReference type="PANTHER" id="PTHR43280:SF2">
    <property type="entry name" value="HTH-TYPE TRANSCRIPTIONAL REGULATOR EXSA"/>
    <property type="match status" value="1"/>
</dbReference>
<name>A0A3G3K0B4_9BACL</name>
<proteinExistence type="predicted"/>
<dbReference type="GO" id="GO:0000160">
    <property type="term" value="P:phosphorelay signal transduction system"/>
    <property type="evidence" value="ECO:0007669"/>
    <property type="project" value="InterPro"/>
</dbReference>
<dbReference type="PROSITE" id="PS01124">
    <property type="entry name" value="HTH_ARAC_FAMILY_2"/>
    <property type="match status" value="1"/>
</dbReference>
<dbReference type="InterPro" id="IPR001789">
    <property type="entry name" value="Sig_transdc_resp-reg_receiver"/>
</dbReference>
<dbReference type="CDD" id="cd17536">
    <property type="entry name" value="REC_YesN-like"/>
    <property type="match status" value="1"/>
</dbReference>
<dbReference type="InterPro" id="IPR018062">
    <property type="entry name" value="HTH_AraC-typ_CS"/>
</dbReference>
<dbReference type="InterPro" id="IPR011006">
    <property type="entry name" value="CheY-like_superfamily"/>
</dbReference>
<organism evidence="7 8">
    <name type="scientific">Cohnella candidum</name>
    <dbReference type="NCBI Taxonomy" id="2674991"/>
    <lineage>
        <taxon>Bacteria</taxon>
        <taxon>Bacillati</taxon>
        <taxon>Bacillota</taxon>
        <taxon>Bacilli</taxon>
        <taxon>Bacillales</taxon>
        <taxon>Paenibacillaceae</taxon>
        <taxon>Cohnella</taxon>
    </lineage>
</organism>
<evidence type="ECO:0000259" key="5">
    <source>
        <dbReference type="PROSITE" id="PS01124"/>
    </source>
</evidence>
<evidence type="ECO:0000259" key="6">
    <source>
        <dbReference type="PROSITE" id="PS50110"/>
    </source>
</evidence>
<feature type="domain" description="Response regulatory" evidence="6">
    <location>
        <begin position="3"/>
        <end position="120"/>
    </location>
</feature>
<dbReference type="SMART" id="SM00342">
    <property type="entry name" value="HTH_ARAC"/>
    <property type="match status" value="1"/>
</dbReference>
<keyword evidence="1" id="KW-0805">Transcription regulation</keyword>
<dbReference type="PANTHER" id="PTHR43280">
    <property type="entry name" value="ARAC-FAMILY TRANSCRIPTIONAL REGULATOR"/>
    <property type="match status" value="1"/>
</dbReference>
<dbReference type="PROSITE" id="PS00041">
    <property type="entry name" value="HTH_ARAC_FAMILY_1"/>
    <property type="match status" value="1"/>
</dbReference>
<dbReference type="Proteomes" id="UP000269097">
    <property type="component" value="Chromosome"/>
</dbReference>
<evidence type="ECO:0000256" key="2">
    <source>
        <dbReference type="ARBA" id="ARBA00023125"/>
    </source>
</evidence>
<dbReference type="AlphaFoldDB" id="A0A3G3K0B4"/>
<feature type="modified residue" description="4-aspartylphosphate" evidence="4">
    <location>
        <position position="55"/>
    </location>
</feature>
<evidence type="ECO:0000256" key="1">
    <source>
        <dbReference type="ARBA" id="ARBA00023015"/>
    </source>
</evidence>
<dbReference type="Pfam" id="PF00072">
    <property type="entry name" value="Response_reg"/>
    <property type="match status" value="1"/>
</dbReference>
<dbReference type="RefSeq" id="WP_123041641.1">
    <property type="nucleotide sequence ID" value="NZ_CP033433.1"/>
</dbReference>
<dbReference type="SMART" id="SM00448">
    <property type="entry name" value="REC"/>
    <property type="match status" value="1"/>
</dbReference>
<evidence type="ECO:0000256" key="3">
    <source>
        <dbReference type="ARBA" id="ARBA00023163"/>
    </source>
</evidence>
<dbReference type="KEGG" id="coh:EAV92_13800"/>
<keyword evidence="8" id="KW-1185">Reference proteome</keyword>
<dbReference type="InterPro" id="IPR018060">
    <property type="entry name" value="HTH_AraC"/>
</dbReference>
<feature type="domain" description="HTH araC/xylS-type" evidence="5">
    <location>
        <begin position="263"/>
        <end position="360"/>
    </location>
</feature>
<protein>
    <submittedName>
        <fullName evidence="7">Response regulator</fullName>
    </submittedName>
</protein>
<keyword evidence="4" id="KW-0597">Phosphoprotein</keyword>
<reference evidence="7 8" key="1">
    <citation type="submission" date="2018-10" db="EMBL/GenBank/DDBJ databases">
        <title>Genome Sequence of Cohnella sp.</title>
        <authorList>
            <person name="Srinivasan S."/>
            <person name="Kim M.K."/>
        </authorList>
    </citation>
    <scope>NUCLEOTIDE SEQUENCE [LARGE SCALE GENOMIC DNA]</scope>
    <source>
        <strain evidence="7 8">18JY8-7</strain>
    </source>
</reference>
<dbReference type="PROSITE" id="PS50110">
    <property type="entry name" value="RESPONSE_REGULATORY"/>
    <property type="match status" value="1"/>
</dbReference>
<dbReference type="EMBL" id="CP033433">
    <property type="protein sequence ID" value="AYQ73557.1"/>
    <property type="molecule type" value="Genomic_DNA"/>
</dbReference>
<keyword evidence="2" id="KW-0238">DNA-binding</keyword>
<sequence>MYDVLIMDDEPWARQIVKSLGDWDRLGLRIVGEADDGYLGIELAAERKPHIIITDMRMPGLGGDKLLQSLQERFPNVKILIMSGYEDFSYLKQAIQSKAVNYMLKPISAEELNQSLAECIEQLNKESSESPTPRKATHLDTSVQDRYLTYRKLIQSNLLDLNDKALAETFSQMAQYLDQTLMDEHTRKGMPYKIAYDFIAILEEALVSDDLQPVQLVPQVEIWRESIERASMRDAIKETENLYQEVLRSLQIIRQDRDRLDIDKVKEFIERNYSQAISLETLAKKFAVRKEYLSRQYKARLGETVMDAITRVRMEKAKELLVTNGLSIKRTAELTGFTDITYFYRVFKKFYGIPPGNMRS</sequence>
<evidence type="ECO:0000313" key="8">
    <source>
        <dbReference type="Proteomes" id="UP000269097"/>
    </source>
</evidence>
<dbReference type="GO" id="GO:0043565">
    <property type="term" value="F:sequence-specific DNA binding"/>
    <property type="evidence" value="ECO:0007669"/>
    <property type="project" value="InterPro"/>
</dbReference>
<evidence type="ECO:0000256" key="4">
    <source>
        <dbReference type="PROSITE-ProRule" id="PRU00169"/>
    </source>
</evidence>
<gene>
    <name evidence="7" type="ORF">EAV92_13800</name>
</gene>
<dbReference type="Gene3D" id="3.40.50.2300">
    <property type="match status" value="1"/>
</dbReference>